<feature type="chain" id="PRO_5044867432" description="Secreted protein" evidence="1">
    <location>
        <begin position="21"/>
        <end position="89"/>
    </location>
</feature>
<protein>
    <recommendedName>
        <fullName evidence="4">Secreted protein</fullName>
    </recommendedName>
</protein>
<reference evidence="2 3" key="1">
    <citation type="submission" date="2024-05" db="EMBL/GenBank/DDBJ databases">
        <title>Genome sequencing and assembly of Indian major carp, Cirrhinus mrigala (Hamilton, 1822).</title>
        <authorList>
            <person name="Mohindra V."/>
            <person name="Chowdhury L.M."/>
            <person name="Lal K."/>
            <person name="Jena J.K."/>
        </authorList>
    </citation>
    <scope>NUCLEOTIDE SEQUENCE [LARGE SCALE GENOMIC DNA]</scope>
    <source>
        <strain evidence="2">CM1030</strain>
        <tissue evidence="2">Blood</tissue>
    </source>
</reference>
<feature type="signal peptide" evidence="1">
    <location>
        <begin position="1"/>
        <end position="20"/>
    </location>
</feature>
<organism evidence="2 3">
    <name type="scientific">Cirrhinus mrigala</name>
    <name type="common">Mrigala</name>
    <dbReference type="NCBI Taxonomy" id="683832"/>
    <lineage>
        <taxon>Eukaryota</taxon>
        <taxon>Metazoa</taxon>
        <taxon>Chordata</taxon>
        <taxon>Craniata</taxon>
        <taxon>Vertebrata</taxon>
        <taxon>Euteleostomi</taxon>
        <taxon>Actinopterygii</taxon>
        <taxon>Neopterygii</taxon>
        <taxon>Teleostei</taxon>
        <taxon>Ostariophysi</taxon>
        <taxon>Cypriniformes</taxon>
        <taxon>Cyprinidae</taxon>
        <taxon>Labeoninae</taxon>
        <taxon>Labeonini</taxon>
        <taxon>Cirrhinus</taxon>
    </lineage>
</organism>
<keyword evidence="1" id="KW-0732">Signal</keyword>
<feature type="non-terminal residue" evidence="2">
    <location>
        <position position="89"/>
    </location>
</feature>
<evidence type="ECO:0000313" key="2">
    <source>
        <dbReference type="EMBL" id="KAL0152235.1"/>
    </source>
</evidence>
<evidence type="ECO:0008006" key="4">
    <source>
        <dbReference type="Google" id="ProtNLM"/>
    </source>
</evidence>
<dbReference type="EMBL" id="JAMKFB020000189">
    <property type="protein sequence ID" value="KAL0152235.1"/>
    <property type="molecule type" value="Genomic_DNA"/>
</dbReference>
<name>A0ABD0MTA9_CIRMR</name>
<comment type="caution">
    <text evidence="2">The sequence shown here is derived from an EMBL/GenBank/DDBJ whole genome shotgun (WGS) entry which is preliminary data.</text>
</comment>
<dbReference type="AlphaFoldDB" id="A0ABD0MTA9"/>
<evidence type="ECO:0000313" key="3">
    <source>
        <dbReference type="Proteomes" id="UP001529510"/>
    </source>
</evidence>
<proteinExistence type="predicted"/>
<dbReference type="Proteomes" id="UP001529510">
    <property type="component" value="Unassembled WGS sequence"/>
</dbReference>
<sequence length="89" mass="9564">MRRHLRSLLLLAGTLKTAMAEKLLKKLYFVLVIDCVTSRAVLPVAIDDRGGAVVIATVTALPAATLHLHKLSAGHFQALRNIIVPAAPM</sequence>
<evidence type="ECO:0000256" key="1">
    <source>
        <dbReference type="SAM" id="SignalP"/>
    </source>
</evidence>
<gene>
    <name evidence="2" type="ORF">M9458_051958</name>
</gene>
<accession>A0ABD0MTA9</accession>
<keyword evidence="3" id="KW-1185">Reference proteome</keyword>